<keyword evidence="2" id="KW-1003">Cell membrane</keyword>
<evidence type="ECO:0000256" key="6">
    <source>
        <dbReference type="SAM" id="Phobius"/>
    </source>
</evidence>
<proteinExistence type="predicted"/>
<gene>
    <name evidence="7" type="ORF">GNF79_13205</name>
</gene>
<evidence type="ECO:0000256" key="4">
    <source>
        <dbReference type="ARBA" id="ARBA00022989"/>
    </source>
</evidence>
<dbReference type="RefSeq" id="WP_322458475.1">
    <property type="nucleotide sequence ID" value="NZ_WNVC01000061.1"/>
</dbReference>
<name>A0AAW9IH96_CLOPF</name>
<dbReference type="EMBL" id="WNVC01000061">
    <property type="protein sequence ID" value="MDZ5000036.1"/>
    <property type="molecule type" value="Genomic_DNA"/>
</dbReference>
<keyword evidence="3 6" id="KW-0812">Transmembrane</keyword>
<keyword evidence="5 6" id="KW-0472">Membrane</keyword>
<feature type="transmembrane region" description="Helical" evidence="6">
    <location>
        <begin position="180"/>
        <end position="198"/>
    </location>
</feature>
<evidence type="ECO:0000256" key="3">
    <source>
        <dbReference type="ARBA" id="ARBA00022692"/>
    </source>
</evidence>
<feature type="transmembrane region" description="Helical" evidence="6">
    <location>
        <begin position="90"/>
        <end position="112"/>
    </location>
</feature>
<organism evidence="7 8">
    <name type="scientific">Clostridium perfringens</name>
    <dbReference type="NCBI Taxonomy" id="1502"/>
    <lineage>
        <taxon>Bacteria</taxon>
        <taxon>Bacillati</taxon>
        <taxon>Bacillota</taxon>
        <taxon>Clostridia</taxon>
        <taxon>Eubacteriales</taxon>
        <taxon>Clostridiaceae</taxon>
        <taxon>Clostridium</taxon>
    </lineage>
</organism>
<evidence type="ECO:0000313" key="7">
    <source>
        <dbReference type="EMBL" id="MDZ5000036.1"/>
    </source>
</evidence>
<comment type="caution">
    <text evidence="7">The sequence shown here is derived from an EMBL/GenBank/DDBJ whole genome shotgun (WGS) entry which is preliminary data.</text>
</comment>
<dbReference type="PANTHER" id="PTHR30250:SF26">
    <property type="entry name" value="PSMA PROTEIN"/>
    <property type="match status" value="1"/>
</dbReference>
<protein>
    <submittedName>
        <fullName evidence="7">Oligosaccharide flippase family protein</fullName>
    </submittedName>
</protein>
<evidence type="ECO:0000313" key="8">
    <source>
        <dbReference type="Proteomes" id="UP001291306"/>
    </source>
</evidence>
<feature type="transmembrane region" description="Helical" evidence="6">
    <location>
        <begin position="7"/>
        <end position="26"/>
    </location>
</feature>
<dbReference type="InterPro" id="IPR050833">
    <property type="entry name" value="Poly_Biosynth_Transport"/>
</dbReference>
<dbReference type="AlphaFoldDB" id="A0AAW9IH96"/>
<sequence>MRTKKATINTIVNIILYIIAFLPSFLVRKVFLDKLGGELLGLSSLYGNIIGVLSMVELGIGSAIVFALYKPFSNNDRVKIKGYLNYYAKFYRIVGFTILLIGIFIIPFLNIFIKNSINIIDARIYFVLFLINTFISYLFSYKICILNVAQENYKISGATTISKLCISILQVFSLKFHPSFYTFIVIQIVVNLVYYIILNRYIDNKFKWLKTTKGNITNEEKHSLIKNVKALFLHKIGGMLVFGVDNIVISSFVNLDVVGRFNSYNMIIGVIQGGVGNAVDGVTASVGNLLAEGNEENSYMVHKRLFFLNFWVVSFIVISLYNTLEQFIIIWLGKDQILDRFTLILMLSNLYFLLMRSSVEMFKSGAGIYHQDRFAPILEGGINLVSSIVLVKFIGLPGVVLGTLISNLTVIFWLKPKMVYKYVFNKPLKEYFFMYFKYLLIGLIPLIITKYLTIKLRNSQLLIGFIENCIVNIVVINSLYMVIFRKNENFKYFKEVIKNILRINN</sequence>
<evidence type="ECO:0000256" key="2">
    <source>
        <dbReference type="ARBA" id="ARBA00022475"/>
    </source>
</evidence>
<feature type="transmembrane region" description="Helical" evidence="6">
    <location>
        <begin position="231"/>
        <end position="253"/>
    </location>
</feature>
<feature type="transmembrane region" description="Helical" evidence="6">
    <location>
        <begin position="305"/>
        <end position="325"/>
    </location>
</feature>
<evidence type="ECO:0000256" key="1">
    <source>
        <dbReference type="ARBA" id="ARBA00004651"/>
    </source>
</evidence>
<feature type="transmembrane region" description="Helical" evidence="6">
    <location>
        <begin position="155"/>
        <end position="174"/>
    </location>
</feature>
<keyword evidence="4 6" id="KW-1133">Transmembrane helix</keyword>
<feature type="transmembrane region" description="Helical" evidence="6">
    <location>
        <begin position="393"/>
        <end position="414"/>
    </location>
</feature>
<feature type="transmembrane region" description="Helical" evidence="6">
    <location>
        <begin position="124"/>
        <end position="143"/>
    </location>
</feature>
<dbReference type="PANTHER" id="PTHR30250">
    <property type="entry name" value="PST FAMILY PREDICTED COLANIC ACID TRANSPORTER"/>
    <property type="match status" value="1"/>
</dbReference>
<accession>A0AAW9IH96</accession>
<reference evidence="7" key="1">
    <citation type="submission" date="2019-11" db="EMBL/GenBank/DDBJ databases">
        <title>Characterization of Clostridium perfringens isolates from swine manure treated agricultural soils.</title>
        <authorList>
            <person name="Wushke S.T."/>
        </authorList>
    </citation>
    <scope>NUCLEOTIDE SEQUENCE</scope>
    <source>
        <strain evidence="7">X26</strain>
    </source>
</reference>
<feature type="transmembrane region" description="Helical" evidence="6">
    <location>
        <begin position="460"/>
        <end position="484"/>
    </location>
</feature>
<comment type="subcellular location">
    <subcellularLocation>
        <location evidence="1">Cell membrane</location>
        <topology evidence="1">Multi-pass membrane protein</topology>
    </subcellularLocation>
</comment>
<dbReference type="Pfam" id="PF01943">
    <property type="entry name" value="Polysacc_synt"/>
    <property type="match status" value="1"/>
</dbReference>
<feature type="transmembrane region" description="Helical" evidence="6">
    <location>
        <begin position="46"/>
        <end position="69"/>
    </location>
</feature>
<feature type="transmembrane region" description="Helical" evidence="6">
    <location>
        <begin position="337"/>
        <end position="354"/>
    </location>
</feature>
<dbReference type="Proteomes" id="UP001291306">
    <property type="component" value="Unassembled WGS sequence"/>
</dbReference>
<dbReference type="GO" id="GO:0005886">
    <property type="term" value="C:plasma membrane"/>
    <property type="evidence" value="ECO:0007669"/>
    <property type="project" value="UniProtKB-SubCell"/>
</dbReference>
<feature type="transmembrane region" description="Helical" evidence="6">
    <location>
        <begin position="435"/>
        <end position="454"/>
    </location>
</feature>
<evidence type="ECO:0000256" key="5">
    <source>
        <dbReference type="ARBA" id="ARBA00023136"/>
    </source>
</evidence>
<dbReference type="InterPro" id="IPR002797">
    <property type="entry name" value="Polysacc_synth"/>
</dbReference>